<dbReference type="InterPro" id="IPR039361">
    <property type="entry name" value="Cyclin"/>
</dbReference>
<proteinExistence type="inferred from homology"/>
<dbReference type="KEGG" id="lsm:121118395"/>
<dbReference type="RefSeq" id="XP_040568907.1">
    <property type="nucleotide sequence ID" value="XM_040712973.2"/>
</dbReference>
<keyword evidence="1 2" id="KW-0195">Cyclin</keyword>
<reference evidence="6" key="1">
    <citation type="submission" date="2014-05" db="EMBL/GenBank/DDBJ databases">
        <authorList>
            <person name="Chronopoulou M."/>
        </authorList>
    </citation>
    <scope>NUCLEOTIDE SEQUENCE</scope>
    <source>
        <tissue evidence="6">Whole organism</tissue>
    </source>
</reference>
<dbReference type="InterPro" id="IPR004367">
    <property type="entry name" value="Cyclin_C-dom"/>
</dbReference>
<dbReference type="InterPro" id="IPR006671">
    <property type="entry name" value="Cyclin_N"/>
</dbReference>
<evidence type="ECO:0000256" key="2">
    <source>
        <dbReference type="RuleBase" id="RU000383"/>
    </source>
</evidence>
<dbReference type="AlphaFoldDB" id="A0A0K2V201"/>
<sequence>MNMCRGDELFAMEGELALTNVDNLVLTEAKSYEDPVLISDVRILSNILLREKDAQKSPKENYFECVQTEVKPHMRKIVTDWMLEVCEDQKCQAEVFSLAVNYLDGFLAKINIQKSQFQLLATVCIFVASKFKETAPVPAENLVIYTDNSVSILEITQWELILLNVLEWDLSAVTPYGILDHLLRTLNIESSSSETIRRHAETFVALTATEFVFYQHGPAAVAVSCLGAALRGLNVSTLSSVLEHLHYTTGVNTITIKDCMDQIEESISMSMSGLSFQPSSSSPAAPSSKSNNVSAPKIIPQHYNGSKFVSTTPTDVMDVACAF</sequence>
<dbReference type="SUPFAM" id="SSF47954">
    <property type="entry name" value="Cyclin-like"/>
    <property type="match status" value="2"/>
</dbReference>
<evidence type="ECO:0000256" key="1">
    <source>
        <dbReference type="ARBA" id="ARBA00023127"/>
    </source>
</evidence>
<name>A0A0K2V201_LEPSM</name>
<dbReference type="PANTHER" id="PTHR10177">
    <property type="entry name" value="CYCLINS"/>
    <property type="match status" value="1"/>
</dbReference>
<evidence type="ECO:0000313" key="6">
    <source>
        <dbReference type="EMBL" id="CDW44543.1"/>
    </source>
</evidence>
<evidence type="ECO:0000259" key="4">
    <source>
        <dbReference type="SMART" id="SM00385"/>
    </source>
</evidence>
<dbReference type="SMART" id="SM01332">
    <property type="entry name" value="Cyclin_C"/>
    <property type="match status" value="1"/>
</dbReference>
<accession>A0A0K2V201</accession>
<dbReference type="CDD" id="cd20516">
    <property type="entry name" value="CYCLIN_CCND_rpt2"/>
    <property type="match status" value="1"/>
</dbReference>
<dbReference type="Pfam" id="PF02984">
    <property type="entry name" value="Cyclin_C"/>
    <property type="match status" value="1"/>
</dbReference>
<dbReference type="GeneID" id="121118395"/>
<protein>
    <recommendedName>
        <fullName evidence="7">Cyclin N-terminal domain-containing protein</fullName>
    </recommendedName>
</protein>
<dbReference type="InterPro" id="IPR013763">
    <property type="entry name" value="Cyclin-like_dom"/>
</dbReference>
<dbReference type="Gene3D" id="1.10.472.10">
    <property type="entry name" value="Cyclin-like"/>
    <property type="match status" value="2"/>
</dbReference>
<dbReference type="SMART" id="SM00385">
    <property type="entry name" value="CYCLIN"/>
    <property type="match status" value="1"/>
</dbReference>
<dbReference type="EMBL" id="HACA01027182">
    <property type="protein sequence ID" value="CDW44543.1"/>
    <property type="molecule type" value="Transcribed_RNA"/>
</dbReference>
<evidence type="ECO:0000259" key="5">
    <source>
        <dbReference type="SMART" id="SM01332"/>
    </source>
</evidence>
<feature type="region of interest" description="Disordered" evidence="3">
    <location>
        <begin position="272"/>
        <end position="292"/>
    </location>
</feature>
<dbReference type="FunFam" id="1.10.472.10:FF:000003">
    <property type="entry name" value="G1/S-specific cyclin-D2"/>
    <property type="match status" value="1"/>
</dbReference>
<evidence type="ECO:0008006" key="7">
    <source>
        <dbReference type="Google" id="ProtNLM"/>
    </source>
</evidence>
<dbReference type="Pfam" id="PF00134">
    <property type="entry name" value="Cyclin_N"/>
    <property type="match status" value="1"/>
</dbReference>
<feature type="domain" description="Cyclin C-terminal" evidence="5">
    <location>
        <begin position="173"/>
        <end position="315"/>
    </location>
</feature>
<feature type="domain" description="Cyclin-like" evidence="4">
    <location>
        <begin position="80"/>
        <end position="164"/>
    </location>
</feature>
<organism evidence="6">
    <name type="scientific">Lepeophtheirus salmonis</name>
    <name type="common">Salmon louse</name>
    <name type="synonym">Caligus salmonis</name>
    <dbReference type="NCBI Taxonomy" id="72036"/>
    <lineage>
        <taxon>Eukaryota</taxon>
        <taxon>Metazoa</taxon>
        <taxon>Ecdysozoa</taxon>
        <taxon>Arthropoda</taxon>
        <taxon>Crustacea</taxon>
        <taxon>Multicrustacea</taxon>
        <taxon>Hexanauplia</taxon>
        <taxon>Copepoda</taxon>
        <taxon>Siphonostomatoida</taxon>
        <taxon>Caligidae</taxon>
        <taxon>Lepeophtheirus</taxon>
    </lineage>
</organism>
<dbReference type="InterPro" id="IPR036915">
    <property type="entry name" value="Cyclin-like_sf"/>
</dbReference>
<comment type="similarity">
    <text evidence="2">Belongs to the cyclin family.</text>
</comment>
<dbReference type="OrthoDB" id="306099at2759"/>
<evidence type="ECO:0000256" key="3">
    <source>
        <dbReference type="SAM" id="MobiDB-lite"/>
    </source>
</evidence>